<dbReference type="AlphaFoldDB" id="A0A9N9PFF7"/>
<protein>
    <submittedName>
        <fullName evidence="1">9725_t:CDS:1</fullName>
    </submittedName>
</protein>
<dbReference type="EMBL" id="CAJVQA010043752">
    <property type="protein sequence ID" value="CAG8816002.1"/>
    <property type="molecule type" value="Genomic_DNA"/>
</dbReference>
<name>A0A9N9PFF7_9GLOM</name>
<accession>A0A9N9PFF7</accession>
<reference evidence="1" key="1">
    <citation type="submission" date="2021-06" db="EMBL/GenBank/DDBJ databases">
        <authorList>
            <person name="Kallberg Y."/>
            <person name="Tangrot J."/>
            <person name="Rosling A."/>
        </authorList>
    </citation>
    <scope>NUCLEOTIDE SEQUENCE</scope>
    <source>
        <strain evidence="1">FL966</strain>
    </source>
</reference>
<evidence type="ECO:0000313" key="2">
    <source>
        <dbReference type="Proteomes" id="UP000789759"/>
    </source>
</evidence>
<feature type="non-terminal residue" evidence="1">
    <location>
        <position position="170"/>
    </location>
</feature>
<gene>
    <name evidence="1" type="ORF">CPELLU_LOCUS19192</name>
</gene>
<keyword evidence="2" id="KW-1185">Reference proteome</keyword>
<proteinExistence type="predicted"/>
<sequence length="170" mass="19246">MSGEPKPDVTYDDEVKLLFENTNVTNQINSYCKERNLTPPKSYSYEDVSDDKTCILIYNALKSKRFDKVNDLMNESNLFAAWIKEGRMENLGSKKKSEPKDKPDSGNSLTYRDIYSLFTNCDDYNMSQLNIPLHAAITSRSDATAAAANFEIFKQKSDANAQTPFGRSIL</sequence>
<evidence type="ECO:0000313" key="1">
    <source>
        <dbReference type="EMBL" id="CAG8816002.1"/>
    </source>
</evidence>
<dbReference type="Proteomes" id="UP000789759">
    <property type="component" value="Unassembled WGS sequence"/>
</dbReference>
<comment type="caution">
    <text evidence="1">The sequence shown here is derived from an EMBL/GenBank/DDBJ whole genome shotgun (WGS) entry which is preliminary data.</text>
</comment>
<organism evidence="1 2">
    <name type="scientific">Cetraspora pellucida</name>
    <dbReference type="NCBI Taxonomy" id="1433469"/>
    <lineage>
        <taxon>Eukaryota</taxon>
        <taxon>Fungi</taxon>
        <taxon>Fungi incertae sedis</taxon>
        <taxon>Mucoromycota</taxon>
        <taxon>Glomeromycotina</taxon>
        <taxon>Glomeromycetes</taxon>
        <taxon>Diversisporales</taxon>
        <taxon>Gigasporaceae</taxon>
        <taxon>Cetraspora</taxon>
    </lineage>
</organism>